<dbReference type="PANTHER" id="PTHR11102">
    <property type="entry name" value="SEL-1-LIKE PROTEIN"/>
    <property type="match status" value="1"/>
</dbReference>
<keyword evidence="3" id="KW-1185">Reference proteome</keyword>
<feature type="signal peptide" evidence="1">
    <location>
        <begin position="1"/>
        <end position="25"/>
    </location>
</feature>
<dbReference type="Pfam" id="PF08238">
    <property type="entry name" value="Sel1"/>
    <property type="match status" value="4"/>
</dbReference>
<organism evidence="2 3">
    <name type="scientific">Lichenibacterium ramalinae</name>
    <dbReference type="NCBI Taxonomy" id="2316527"/>
    <lineage>
        <taxon>Bacteria</taxon>
        <taxon>Pseudomonadati</taxon>
        <taxon>Pseudomonadota</taxon>
        <taxon>Alphaproteobacteria</taxon>
        <taxon>Hyphomicrobiales</taxon>
        <taxon>Lichenihabitantaceae</taxon>
        <taxon>Lichenibacterium</taxon>
    </lineage>
</organism>
<accession>A0A4V1RIP3</accession>
<dbReference type="PROSITE" id="PS51257">
    <property type="entry name" value="PROKAR_LIPOPROTEIN"/>
    <property type="match status" value="1"/>
</dbReference>
<dbReference type="PANTHER" id="PTHR11102:SF160">
    <property type="entry name" value="ERAD-ASSOCIATED E3 UBIQUITIN-PROTEIN LIGASE COMPONENT HRD3"/>
    <property type="match status" value="1"/>
</dbReference>
<dbReference type="InterPro" id="IPR050767">
    <property type="entry name" value="Sel1_AlgK"/>
</dbReference>
<comment type="caution">
    <text evidence="2">The sequence shown here is derived from an EMBL/GenBank/DDBJ whole genome shotgun (WGS) entry which is preliminary data.</text>
</comment>
<gene>
    <name evidence="2" type="ORF">D3272_10675</name>
</gene>
<dbReference type="SUPFAM" id="SSF81901">
    <property type="entry name" value="HCP-like"/>
    <property type="match status" value="1"/>
</dbReference>
<dbReference type="Gene3D" id="1.25.40.10">
    <property type="entry name" value="Tetratricopeptide repeat domain"/>
    <property type="match status" value="2"/>
</dbReference>
<evidence type="ECO:0000256" key="1">
    <source>
        <dbReference type="SAM" id="SignalP"/>
    </source>
</evidence>
<evidence type="ECO:0000313" key="2">
    <source>
        <dbReference type="EMBL" id="RYB04933.1"/>
    </source>
</evidence>
<dbReference type="InterPro" id="IPR011990">
    <property type="entry name" value="TPR-like_helical_dom_sf"/>
</dbReference>
<dbReference type="InterPro" id="IPR006597">
    <property type="entry name" value="Sel1-like"/>
</dbReference>
<feature type="chain" id="PRO_5020474670" evidence="1">
    <location>
        <begin position="26"/>
        <end position="279"/>
    </location>
</feature>
<name>A0A4V1RIP3_9HYPH</name>
<evidence type="ECO:0000313" key="3">
    <source>
        <dbReference type="Proteomes" id="UP000289411"/>
    </source>
</evidence>
<proteinExistence type="predicted"/>
<dbReference type="OrthoDB" id="9796900at2"/>
<dbReference type="RefSeq" id="WP_129219165.1">
    <property type="nucleotide sequence ID" value="NZ_QYBC01000008.1"/>
</dbReference>
<dbReference type="EMBL" id="QYBC01000008">
    <property type="protein sequence ID" value="RYB04933.1"/>
    <property type="molecule type" value="Genomic_DNA"/>
</dbReference>
<keyword evidence="1" id="KW-0732">Signal</keyword>
<dbReference type="Proteomes" id="UP000289411">
    <property type="component" value="Unassembled WGS sequence"/>
</dbReference>
<protein>
    <submittedName>
        <fullName evidence="2">Sel1 repeat family protein</fullName>
    </submittedName>
</protein>
<dbReference type="SMART" id="SM00671">
    <property type="entry name" value="SEL1"/>
    <property type="match status" value="4"/>
</dbReference>
<reference evidence="2 3" key="2">
    <citation type="submission" date="2019-02" db="EMBL/GenBank/DDBJ databases">
        <title>'Lichenibacterium ramalinii' gen. nov. sp. nov., 'Lichenibacterium minor' gen. nov. sp. nov.</title>
        <authorList>
            <person name="Pankratov T."/>
        </authorList>
    </citation>
    <scope>NUCLEOTIDE SEQUENCE [LARGE SCALE GENOMIC DNA]</scope>
    <source>
        <strain evidence="2 3">RmlP001</strain>
    </source>
</reference>
<reference evidence="2 3" key="1">
    <citation type="submission" date="2018-09" db="EMBL/GenBank/DDBJ databases">
        <authorList>
            <person name="Grouzdev D.S."/>
            <person name="Krutkina M.S."/>
        </authorList>
    </citation>
    <scope>NUCLEOTIDE SEQUENCE [LARGE SCALE GENOMIC DNA]</scope>
    <source>
        <strain evidence="2 3">RmlP001</strain>
    </source>
</reference>
<sequence length="279" mass="30417">MPMFRRVAFLLLAGLAMGCAVPAFAFDGSDGPPQGESPLALFKNPSQAFRQGMDGYRSGNFKTSVEAFEYAAANGNPLARWKLGRMYAVGDGVPQDDDKAYRYFSQIINNYDEDDGDRRDLSVVSNAFVAVGVYSLSGLPKTGVKPDPERALEMFQYAALNFGNADAQYNLARLYLDGADGVVGKDSRQAVRWLALAADKGHLQAQALLGHMLFNGFEGMPPQRARGLMWLTMARDAAVSSKDPKDAWIGDLYAKAAAAASDSDRQVASLYLDEHHKRN</sequence>
<dbReference type="AlphaFoldDB" id="A0A4V1RIP3"/>